<organism evidence="4 5">
    <name type="scientific">Rubrivivax gelatinosus</name>
    <name type="common">Rhodocyclus gelatinosus</name>
    <name type="synonym">Rhodopseudomonas gelatinosa</name>
    <dbReference type="NCBI Taxonomy" id="28068"/>
    <lineage>
        <taxon>Bacteria</taxon>
        <taxon>Pseudomonadati</taxon>
        <taxon>Pseudomonadota</taxon>
        <taxon>Betaproteobacteria</taxon>
        <taxon>Burkholderiales</taxon>
        <taxon>Sphaerotilaceae</taxon>
        <taxon>Rubrivivax</taxon>
    </lineage>
</organism>
<dbReference type="PANTHER" id="PTHR44591">
    <property type="entry name" value="STRESS RESPONSE REGULATOR PROTEIN 1"/>
    <property type="match status" value="1"/>
</dbReference>
<dbReference type="Pfam" id="PF00072">
    <property type="entry name" value="Response_reg"/>
    <property type="match status" value="1"/>
</dbReference>
<proteinExistence type="predicted"/>
<feature type="domain" description="Response regulatory" evidence="3">
    <location>
        <begin position="28"/>
        <end position="150"/>
    </location>
</feature>
<reference evidence="4" key="2">
    <citation type="journal article" date="2020" name="Microorganisms">
        <title>Osmotic Adaptation and Compatible Solute Biosynthesis of Phototrophic Bacteria as Revealed from Genome Analyses.</title>
        <authorList>
            <person name="Imhoff J.F."/>
            <person name="Rahn T."/>
            <person name="Kunzel S."/>
            <person name="Keller A."/>
            <person name="Neulinger S.C."/>
        </authorList>
    </citation>
    <scope>NUCLEOTIDE SEQUENCE</scope>
    <source>
        <strain evidence="4">IM 151</strain>
    </source>
</reference>
<evidence type="ECO:0000313" key="4">
    <source>
        <dbReference type="EMBL" id="MBK1713508.1"/>
    </source>
</evidence>
<evidence type="ECO:0000256" key="1">
    <source>
        <dbReference type="ARBA" id="ARBA00022553"/>
    </source>
</evidence>
<accession>A0ABS1DVI9</accession>
<evidence type="ECO:0000313" key="5">
    <source>
        <dbReference type="Proteomes" id="UP001041814"/>
    </source>
</evidence>
<evidence type="ECO:0000259" key="3">
    <source>
        <dbReference type="PROSITE" id="PS50110"/>
    </source>
</evidence>
<dbReference type="PANTHER" id="PTHR44591:SF3">
    <property type="entry name" value="RESPONSE REGULATORY DOMAIN-CONTAINING PROTEIN"/>
    <property type="match status" value="1"/>
</dbReference>
<reference evidence="4" key="1">
    <citation type="submission" date="2017-08" db="EMBL/GenBank/DDBJ databases">
        <authorList>
            <person name="Imhoff J.F."/>
            <person name="Rahn T."/>
            <person name="Kuenzel S."/>
            <person name="Neulinger S.C."/>
        </authorList>
    </citation>
    <scope>NUCLEOTIDE SEQUENCE</scope>
    <source>
        <strain evidence="4">IM 151</strain>
    </source>
</reference>
<sequence length="150" mass="15666">MPHSKMQLPGGCGALATPVARRPVSAMRALLVDDDKFMLTVLADLLGDLGVHGVTTATSGAEATIAFDRLLPPPDVILCDLKMPGGDGFQFMEVLASRKYAGGVVLVSGMEARVMNSASLMARFHRLNVLALLNKPVSAPALAAALAQLL</sequence>
<dbReference type="Gene3D" id="3.40.50.2300">
    <property type="match status" value="1"/>
</dbReference>
<dbReference type="InterPro" id="IPR050595">
    <property type="entry name" value="Bact_response_regulator"/>
</dbReference>
<name>A0ABS1DVI9_RUBGE</name>
<dbReference type="Proteomes" id="UP001041814">
    <property type="component" value="Unassembled WGS sequence"/>
</dbReference>
<keyword evidence="5" id="KW-1185">Reference proteome</keyword>
<dbReference type="SUPFAM" id="SSF52172">
    <property type="entry name" value="CheY-like"/>
    <property type="match status" value="1"/>
</dbReference>
<feature type="modified residue" description="4-aspartylphosphate" evidence="2">
    <location>
        <position position="80"/>
    </location>
</feature>
<comment type="caution">
    <text evidence="4">The sequence shown here is derived from an EMBL/GenBank/DDBJ whole genome shotgun (WGS) entry which is preliminary data.</text>
</comment>
<keyword evidence="1 2" id="KW-0597">Phosphoprotein</keyword>
<evidence type="ECO:0000256" key="2">
    <source>
        <dbReference type="PROSITE-ProRule" id="PRU00169"/>
    </source>
</evidence>
<dbReference type="SMART" id="SM00448">
    <property type="entry name" value="REC"/>
    <property type="match status" value="1"/>
</dbReference>
<protein>
    <recommendedName>
        <fullName evidence="3">Response regulatory domain-containing protein</fullName>
    </recommendedName>
</protein>
<dbReference type="EMBL" id="NRRU01000040">
    <property type="protein sequence ID" value="MBK1713508.1"/>
    <property type="molecule type" value="Genomic_DNA"/>
</dbReference>
<dbReference type="InterPro" id="IPR001789">
    <property type="entry name" value="Sig_transdc_resp-reg_receiver"/>
</dbReference>
<gene>
    <name evidence="4" type="ORF">CKO43_12045</name>
</gene>
<dbReference type="InterPro" id="IPR011006">
    <property type="entry name" value="CheY-like_superfamily"/>
</dbReference>
<dbReference type="PROSITE" id="PS50110">
    <property type="entry name" value="RESPONSE_REGULATORY"/>
    <property type="match status" value="1"/>
</dbReference>